<dbReference type="Pfam" id="PF13597">
    <property type="entry name" value="NRDD"/>
    <property type="match status" value="1"/>
</dbReference>
<dbReference type="EMBL" id="JBCAUS010000006">
    <property type="protein sequence ID" value="MEL4305854.1"/>
    <property type="molecule type" value="Genomic_DNA"/>
</dbReference>
<dbReference type="PANTHER" id="PTHR21075:SF0">
    <property type="entry name" value="ANAEROBIC RIBONUCLEOSIDE-TRIPHOSPHATE REDUCTASE"/>
    <property type="match status" value="1"/>
</dbReference>
<reference evidence="5 6" key="1">
    <citation type="submission" date="2024-04" db="EMBL/GenBank/DDBJ databases">
        <title>Methanococcoides sp. LMO-2.</title>
        <authorList>
            <person name="Liang L."/>
        </authorList>
    </citation>
    <scope>NUCLEOTIDE SEQUENCE [LARGE SCALE GENOMIC DNA]</scope>
    <source>
        <strain evidence="5 6">LMO-2</strain>
    </source>
</reference>
<dbReference type="InterPro" id="IPR012833">
    <property type="entry name" value="NrdD"/>
</dbReference>
<keyword evidence="1 3" id="KW-0547">Nucleotide-binding</keyword>
<dbReference type="GO" id="GO:0008998">
    <property type="term" value="F:ribonucleoside-triphosphate reductase (thioredoxin) activity"/>
    <property type="evidence" value="ECO:0007669"/>
    <property type="project" value="UniProtKB-EC"/>
</dbReference>
<proteinExistence type="predicted"/>
<evidence type="ECO:0000256" key="2">
    <source>
        <dbReference type="ARBA" id="ARBA00022840"/>
    </source>
</evidence>
<dbReference type="InterPro" id="IPR005144">
    <property type="entry name" value="ATP-cone_dom"/>
</dbReference>
<keyword evidence="2 3" id="KW-0067">ATP-binding</keyword>
<sequence>MEDGMMPLTEPQSMQQTLDGQFISTMPKVRTTDGHMVNWDRNIVVNQLLKETTLSEWYHGIDSITKEEAHEIARETEKRVRSMNIKFLSGPLIRELVNMILLERGHLEWRNISTRVGSPVFDACEIDQGSGFEANENANLQENAETSHKKKADKISKEQYLLLLPPKVADLHLNGDLHIHDLEYFGTRAFCQDWDLRYFFYYGLMPDGSGAKASVAGPSMKAEVAMLHAVKALGSAQTNFAGGQGFYNFLTFCAPYFEGKSYKEIEQLMQMFVYEMTQMMVARGGQLVFSSVQLSPGVPKMWKDKPVVYRGRVWDGTDGTDRRVYGDYEREVRLGFQALMNVMLEGDYWGKPFNFPKPEISIEPDFMVEDEMFNRAHPDLLTYDELYDLTFELTAKYGTPYFDNQLPEYRGAGEGISCYQCCAYQFSATPEEDAEFEDKMYFKDGKHFSMGSWQVVSLNCPRAAYEADGDDQKLFAHLKHLMDEAMDVFSTKVKWMTPIIENGRMPFATQQPKDPVTGKKGAIAVDIDSLVFTIGVVGLNEMVQYHTGSQMHESKAAFKVGIRAMTEMEMYGRELSQKYGMEIALARTPAETTGQRFAVSDMLHEEYREKVLSVVKGDVNAAVDGIKNTHDLPVYYTNGTHVPPGADVSLIDRINIEHVFFPIVDGGDIMHIWMGEGSPDAKGLKEFAMNIARNTQVGYFAFTKDMTVCMDDFHMMSGLKDACENCGSDHVEQLSRVTGYIQAVGGWNAAKKQELEDRKRYASADMI</sequence>
<dbReference type="SUPFAM" id="SSF51998">
    <property type="entry name" value="PFL-like glycyl radical enzymes"/>
    <property type="match status" value="1"/>
</dbReference>
<keyword evidence="6" id="KW-1185">Reference proteome</keyword>
<comment type="caution">
    <text evidence="5">The sequence shown here is derived from an EMBL/GenBank/DDBJ whole genome shotgun (WGS) entry which is preliminary data.</text>
</comment>
<feature type="domain" description="ATP-cone" evidence="4">
    <location>
        <begin position="27"/>
        <end position="122"/>
    </location>
</feature>
<evidence type="ECO:0000256" key="3">
    <source>
        <dbReference type="PROSITE-ProRule" id="PRU00492"/>
    </source>
</evidence>
<accession>A0ABU9KTX3</accession>
<evidence type="ECO:0000256" key="1">
    <source>
        <dbReference type="ARBA" id="ARBA00022741"/>
    </source>
</evidence>
<organism evidence="5 6">
    <name type="scientific">Methanococcoides cohabitans</name>
    <dbReference type="NCBI Taxonomy" id="3136559"/>
    <lineage>
        <taxon>Archaea</taxon>
        <taxon>Methanobacteriati</taxon>
        <taxon>Methanobacteriota</taxon>
        <taxon>Stenosarchaea group</taxon>
        <taxon>Methanomicrobia</taxon>
        <taxon>Methanosarcinales</taxon>
        <taxon>Methanosarcinaceae</taxon>
        <taxon>Methanococcoides</taxon>
    </lineage>
</organism>
<dbReference type="RefSeq" id="WP_342127744.1">
    <property type="nucleotide sequence ID" value="NZ_JBCAUS010000006.1"/>
</dbReference>
<dbReference type="Gene3D" id="3.20.70.20">
    <property type="match status" value="1"/>
</dbReference>
<name>A0ABU9KTX3_9EURY</name>
<gene>
    <name evidence="5" type="primary">nrdD</name>
    <name evidence="5" type="ORF">WOA13_08490</name>
</gene>
<dbReference type="EC" id="1.17.4.2" evidence="5"/>
<protein>
    <submittedName>
        <fullName evidence="5">Anaerobic ribonucleoside-triphosphate reductase</fullName>
        <ecNumber evidence="5">1.17.4.2</ecNumber>
    </submittedName>
</protein>
<dbReference type="PANTHER" id="PTHR21075">
    <property type="entry name" value="ANAEROBIC RIBONUCLEOSIDE-TRIPHOSPHATE REDUCTASE"/>
    <property type="match status" value="1"/>
</dbReference>
<keyword evidence="5" id="KW-0560">Oxidoreductase</keyword>
<dbReference type="PROSITE" id="PS51161">
    <property type="entry name" value="ATP_CONE"/>
    <property type="match status" value="1"/>
</dbReference>
<dbReference type="NCBIfam" id="TIGR02487">
    <property type="entry name" value="NrdD"/>
    <property type="match status" value="1"/>
</dbReference>
<dbReference type="Proteomes" id="UP001396646">
    <property type="component" value="Unassembled WGS sequence"/>
</dbReference>
<evidence type="ECO:0000313" key="6">
    <source>
        <dbReference type="Proteomes" id="UP001396646"/>
    </source>
</evidence>
<evidence type="ECO:0000313" key="5">
    <source>
        <dbReference type="EMBL" id="MEL4305854.1"/>
    </source>
</evidence>
<evidence type="ECO:0000259" key="4">
    <source>
        <dbReference type="PROSITE" id="PS51161"/>
    </source>
</evidence>